<dbReference type="AlphaFoldDB" id="Q750V8"/>
<dbReference type="OrthoDB" id="19092at2759"/>
<accession>Q750V8</accession>
<dbReference type="RefSeq" id="NP_986498.2">
    <property type="nucleotide sequence ID" value="NM_211560.2"/>
</dbReference>
<dbReference type="Pfam" id="PF14604">
    <property type="entry name" value="SH3_9"/>
    <property type="match status" value="1"/>
</dbReference>
<keyword evidence="6" id="KW-1185">Reference proteome</keyword>
<dbReference type="InterPro" id="IPR036028">
    <property type="entry name" value="SH3-like_dom_sf"/>
</dbReference>
<feature type="domain" description="SH3" evidence="4">
    <location>
        <begin position="108"/>
        <end position="169"/>
    </location>
</feature>
<dbReference type="SUPFAM" id="SSF50044">
    <property type="entry name" value="SH3-domain"/>
    <property type="match status" value="1"/>
</dbReference>
<evidence type="ECO:0000256" key="2">
    <source>
        <dbReference type="PROSITE-ProRule" id="PRU00192"/>
    </source>
</evidence>
<protein>
    <submittedName>
        <fullName evidence="5">AGL169Cp</fullName>
    </submittedName>
</protein>
<evidence type="ECO:0000313" key="5">
    <source>
        <dbReference type="EMBL" id="AAS54322.2"/>
    </source>
</evidence>
<evidence type="ECO:0000313" key="6">
    <source>
        <dbReference type="Proteomes" id="UP000000591"/>
    </source>
</evidence>
<dbReference type="InterPro" id="IPR001452">
    <property type="entry name" value="SH3_domain"/>
</dbReference>
<dbReference type="HOGENOM" id="CLU_069841_1_0_1"/>
<keyword evidence="1 2" id="KW-0728">SH3 domain</keyword>
<dbReference type="Proteomes" id="UP000000591">
    <property type="component" value="Chromosome VII"/>
</dbReference>
<dbReference type="KEGG" id="ago:AGOS_AGL169C"/>
<dbReference type="Gene3D" id="2.30.30.40">
    <property type="entry name" value="SH3 Domains"/>
    <property type="match status" value="1"/>
</dbReference>
<dbReference type="FunCoup" id="Q750V8">
    <property type="interactions" value="194"/>
</dbReference>
<dbReference type="PROSITE" id="PS50002">
    <property type="entry name" value="SH3"/>
    <property type="match status" value="1"/>
</dbReference>
<evidence type="ECO:0000259" key="4">
    <source>
        <dbReference type="PROSITE" id="PS50002"/>
    </source>
</evidence>
<feature type="compositionally biased region" description="Acidic residues" evidence="3">
    <location>
        <begin position="209"/>
        <end position="224"/>
    </location>
</feature>
<dbReference type="eggNOG" id="ENOG502RZ32">
    <property type="taxonomic scope" value="Eukaryota"/>
</dbReference>
<dbReference type="SMART" id="SM00326">
    <property type="entry name" value="SH3"/>
    <property type="match status" value="1"/>
</dbReference>
<proteinExistence type="predicted"/>
<evidence type="ECO:0000256" key="3">
    <source>
        <dbReference type="SAM" id="MobiDB-lite"/>
    </source>
</evidence>
<dbReference type="GeneID" id="4622791"/>
<evidence type="ECO:0000256" key="1">
    <source>
        <dbReference type="ARBA" id="ARBA00022443"/>
    </source>
</evidence>
<dbReference type="InParanoid" id="Q750V8"/>
<dbReference type="OMA" id="PFYLTHM"/>
<dbReference type="STRING" id="284811.Q750V8"/>
<reference evidence="5 6" key="1">
    <citation type="journal article" date="2004" name="Science">
        <title>The Ashbya gossypii genome as a tool for mapping the ancient Saccharomyces cerevisiae genome.</title>
        <authorList>
            <person name="Dietrich F.S."/>
            <person name="Voegeli S."/>
            <person name="Brachat S."/>
            <person name="Lerch A."/>
            <person name="Gates K."/>
            <person name="Steiner S."/>
            <person name="Mohr C."/>
            <person name="Pohlmann R."/>
            <person name="Luedi P."/>
            <person name="Choi S."/>
            <person name="Wing R.A."/>
            <person name="Flavier A."/>
            <person name="Gaffney T.D."/>
            <person name="Philippsen P."/>
        </authorList>
    </citation>
    <scope>NUCLEOTIDE SEQUENCE [LARGE SCALE GENOMIC DNA]</scope>
    <source>
        <strain evidence="6">ATCC 10895 / CBS 109.51 / FGSC 9923 / NRRL Y-1056</strain>
    </source>
</reference>
<dbReference type="EMBL" id="AE016820">
    <property type="protein sequence ID" value="AAS54322.2"/>
    <property type="molecule type" value="Genomic_DNA"/>
</dbReference>
<feature type="compositionally biased region" description="Polar residues" evidence="3">
    <location>
        <begin position="242"/>
        <end position="252"/>
    </location>
</feature>
<dbReference type="FunFam" id="2.30.30.40:FF:000283">
    <property type="entry name" value="NAP1-binding protein 2"/>
    <property type="match status" value="1"/>
</dbReference>
<reference evidence="6" key="2">
    <citation type="journal article" date="2013" name="G3 (Bethesda)">
        <title>Genomes of Ashbya fungi isolated from insects reveal four mating-type loci, numerous translocations, lack of transposons, and distinct gene duplications.</title>
        <authorList>
            <person name="Dietrich F.S."/>
            <person name="Voegeli S."/>
            <person name="Kuo S."/>
            <person name="Philippsen P."/>
        </authorList>
    </citation>
    <scope>GENOME REANNOTATION</scope>
    <source>
        <strain evidence="6">ATCC 10895 / CBS 109.51 / FGSC 9923 / NRRL Y-1056</strain>
    </source>
</reference>
<feature type="region of interest" description="Disordered" evidence="3">
    <location>
        <begin position="201"/>
        <end position="252"/>
    </location>
</feature>
<sequence length="252" mass="27596">MAKREDLSTENISSASSDEEFNTVGYISIKDYAYDESNPLHYGYFDESSCAGAGLPHDDSDEGDEYGGGEGGYYSYYYYGRGLGPRGRSEEEDAVEKRQSIVMPGEYVVNKHAVALYDFVPENDNELELQEGSIVYISYKHGQGWLVAEDSARTRTGLVPEEYVSILEDEDEPGVVAGGRADDEQARPFYLTQMLTQSMKAAAARQSAAEDEWEDIEGDEDEAESAQGDEAGGAGGSEVDTVRQSMSDKLAL</sequence>
<name>Q750V8_EREGS</name>
<organism evidence="5 6">
    <name type="scientific">Eremothecium gossypii (strain ATCC 10895 / CBS 109.51 / FGSC 9923 / NRRL Y-1056)</name>
    <name type="common">Yeast</name>
    <name type="synonym">Ashbya gossypii</name>
    <dbReference type="NCBI Taxonomy" id="284811"/>
    <lineage>
        <taxon>Eukaryota</taxon>
        <taxon>Fungi</taxon>
        <taxon>Dikarya</taxon>
        <taxon>Ascomycota</taxon>
        <taxon>Saccharomycotina</taxon>
        <taxon>Saccharomycetes</taxon>
        <taxon>Saccharomycetales</taxon>
        <taxon>Saccharomycetaceae</taxon>
        <taxon>Eremothecium</taxon>
    </lineage>
</organism>
<gene>
    <name evidence="5" type="ORF">AGOS_AGL169C</name>
</gene>